<sequence length="110" mass="12682">MPDKRLGYANKKTIEDVMKEELVIGMKKSDVEKKQCEPCVEGKMCKKTHPRLEGRKTRKKMGLWHIDLIGPIKRLSRGELLKEKGDAADQLKKLILLKENQTGQKLKIKN</sequence>
<evidence type="ECO:0000313" key="1">
    <source>
        <dbReference type="Proteomes" id="UP000515204"/>
    </source>
</evidence>
<dbReference type="KEGG" id="dqu:106749489"/>
<organism evidence="1 2">
    <name type="scientific">Dinoponera quadriceps</name>
    <name type="common">South American ant</name>
    <dbReference type="NCBI Taxonomy" id="609295"/>
    <lineage>
        <taxon>Eukaryota</taxon>
        <taxon>Metazoa</taxon>
        <taxon>Ecdysozoa</taxon>
        <taxon>Arthropoda</taxon>
        <taxon>Hexapoda</taxon>
        <taxon>Insecta</taxon>
        <taxon>Pterygota</taxon>
        <taxon>Neoptera</taxon>
        <taxon>Endopterygota</taxon>
        <taxon>Hymenoptera</taxon>
        <taxon>Apocrita</taxon>
        <taxon>Aculeata</taxon>
        <taxon>Formicoidea</taxon>
        <taxon>Formicidae</taxon>
        <taxon>Ponerinae</taxon>
        <taxon>Ponerini</taxon>
        <taxon>Dinoponera</taxon>
    </lineage>
</organism>
<evidence type="ECO:0000313" key="2">
    <source>
        <dbReference type="RefSeq" id="XP_014484475.1"/>
    </source>
</evidence>
<proteinExistence type="predicted"/>
<name>A0A6P3Y0Y5_DINQU</name>
<accession>A0A6P3Y0Y5</accession>
<dbReference type="Proteomes" id="UP000515204">
    <property type="component" value="Unplaced"/>
</dbReference>
<protein>
    <submittedName>
        <fullName evidence="2">Uncharacterized protein LOC106749489</fullName>
    </submittedName>
</protein>
<dbReference type="AlphaFoldDB" id="A0A6P3Y0Y5"/>
<dbReference type="OrthoDB" id="7614480at2759"/>
<keyword evidence="1" id="KW-1185">Reference proteome</keyword>
<reference evidence="2" key="1">
    <citation type="submission" date="2025-08" db="UniProtKB">
        <authorList>
            <consortium name="RefSeq"/>
        </authorList>
    </citation>
    <scope>IDENTIFICATION</scope>
</reference>
<gene>
    <name evidence="2" type="primary">LOC106749489</name>
</gene>
<dbReference type="GeneID" id="106749489"/>
<dbReference type="RefSeq" id="XP_014484475.1">
    <property type="nucleotide sequence ID" value="XM_014628989.1"/>
</dbReference>